<keyword evidence="2" id="KW-1185">Reference proteome</keyword>
<name>A0A2L2XDR3_9FIRM</name>
<dbReference type="EMBL" id="BFAV01000127">
    <property type="protein sequence ID" value="GBF34164.1"/>
    <property type="molecule type" value="Genomic_DNA"/>
</dbReference>
<reference evidence="2" key="1">
    <citation type="submission" date="2018-02" db="EMBL/GenBank/DDBJ databases">
        <title>Genome sequence of Desulfocucumis palustris strain NAW-5.</title>
        <authorList>
            <person name="Watanabe M."/>
            <person name="Kojima H."/>
            <person name="Fukui M."/>
        </authorList>
    </citation>
    <scope>NUCLEOTIDE SEQUENCE [LARGE SCALE GENOMIC DNA]</scope>
    <source>
        <strain evidence="2">NAW-5</strain>
    </source>
</reference>
<dbReference type="Proteomes" id="UP000239549">
    <property type="component" value="Unassembled WGS sequence"/>
</dbReference>
<protein>
    <submittedName>
        <fullName evidence="1">Uncharacterized protein</fullName>
    </submittedName>
</protein>
<accession>A0A2L2XDR3</accession>
<dbReference type="OrthoDB" id="9788327at2"/>
<gene>
    <name evidence="1" type="ORF">DCCM_3276</name>
</gene>
<evidence type="ECO:0000313" key="1">
    <source>
        <dbReference type="EMBL" id="GBF34164.1"/>
    </source>
</evidence>
<evidence type="ECO:0000313" key="2">
    <source>
        <dbReference type="Proteomes" id="UP000239549"/>
    </source>
</evidence>
<proteinExistence type="predicted"/>
<dbReference type="AlphaFoldDB" id="A0A2L2XDR3"/>
<dbReference type="RefSeq" id="WP_104372459.1">
    <property type="nucleotide sequence ID" value="NZ_BFAV01000127.1"/>
</dbReference>
<organism evidence="1 2">
    <name type="scientific">Desulfocucumis palustris</name>
    <dbReference type="NCBI Taxonomy" id="1898651"/>
    <lineage>
        <taxon>Bacteria</taxon>
        <taxon>Bacillati</taxon>
        <taxon>Bacillota</taxon>
        <taxon>Clostridia</taxon>
        <taxon>Eubacteriales</taxon>
        <taxon>Desulfocucumaceae</taxon>
        <taxon>Desulfocucumis</taxon>
    </lineage>
</organism>
<comment type="caution">
    <text evidence="1">The sequence shown here is derived from an EMBL/GenBank/DDBJ whole genome shotgun (WGS) entry which is preliminary data.</text>
</comment>
<sequence>MSKKTIKCCFLFFALLAIGTGIFFYLGQQQKNIENNTPENVGYIEKTLSIKMRPVPNNEWFYRNDAYTIRCQMDAQKEYIGINLRPKSSEQVDIKSIEKIVHKHFRDWNGEIDKALEDNCLKVKNGVFTNGKIEYQKGTEGKGPYLDITTWQDYDGTVYICMLLPF</sequence>